<feature type="transmembrane region" description="Helical" evidence="12">
    <location>
        <begin position="52"/>
        <end position="76"/>
    </location>
</feature>
<keyword evidence="15" id="KW-1185">Reference proteome</keyword>
<keyword evidence="10" id="KW-0482">Metalloprotease</keyword>
<keyword evidence="5 12" id="KW-0812">Transmembrane</keyword>
<dbReference type="AlphaFoldDB" id="A0A941D5J5"/>
<evidence type="ECO:0000256" key="5">
    <source>
        <dbReference type="ARBA" id="ARBA00022692"/>
    </source>
</evidence>
<evidence type="ECO:0000259" key="13">
    <source>
        <dbReference type="Pfam" id="PF02163"/>
    </source>
</evidence>
<evidence type="ECO:0000256" key="11">
    <source>
        <dbReference type="ARBA" id="ARBA00023136"/>
    </source>
</evidence>
<evidence type="ECO:0000256" key="2">
    <source>
        <dbReference type="ARBA" id="ARBA00004141"/>
    </source>
</evidence>
<evidence type="ECO:0000256" key="12">
    <source>
        <dbReference type="SAM" id="Phobius"/>
    </source>
</evidence>
<evidence type="ECO:0000256" key="8">
    <source>
        <dbReference type="ARBA" id="ARBA00022833"/>
    </source>
</evidence>
<comment type="caution">
    <text evidence="14">The sequence shown here is derived from an EMBL/GenBank/DDBJ whole genome shotgun (WGS) entry which is preliminary data.</text>
</comment>
<gene>
    <name evidence="14" type="ORF">KC207_03130</name>
</gene>
<feature type="domain" description="Peptidase M50" evidence="13">
    <location>
        <begin position="58"/>
        <end position="133"/>
    </location>
</feature>
<feature type="transmembrane region" description="Helical" evidence="12">
    <location>
        <begin position="214"/>
        <end position="236"/>
    </location>
</feature>
<keyword evidence="7" id="KW-0378">Hydrolase</keyword>
<dbReference type="GO" id="GO:0006508">
    <property type="term" value="P:proteolysis"/>
    <property type="evidence" value="ECO:0007669"/>
    <property type="project" value="UniProtKB-KW"/>
</dbReference>
<evidence type="ECO:0000256" key="1">
    <source>
        <dbReference type="ARBA" id="ARBA00001947"/>
    </source>
</evidence>
<feature type="domain" description="Peptidase M50" evidence="13">
    <location>
        <begin position="137"/>
        <end position="179"/>
    </location>
</feature>
<keyword evidence="6" id="KW-0479">Metal-binding</keyword>
<keyword evidence="8" id="KW-0862">Zinc</keyword>
<dbReference type="Pfam" id="PF02163">
    <property type="entry name" value="Peptidase_M50"/>
    <property type="match status" value="2"/>
</dbReference>
<dbReference type="Proteomes" id="UP000677016">
    <property type="component" value="Unassembled WGS sequence"/>
</dbReference>
<evidence type="ECO:0000256" key="4">
    <source>
        <dbReference type="ARBA" id="ARBA00022670"/>
    </source>
</evidence>
<name>A0A941D5J5_9MICO</name>
<sequence>MSSAPEAPRGSLRIGSVAGVPVHLDRTWLLLALVIGFLGYQSGSALGPGIGLAYAVWLVVGIFVAVLGHEAGHALVARALGFRVHRIVATLWGGHTSYDATGATPWRTALVALAGPAVNGALAAAGLVASIVLDGTASSFAWAFGFLNGLLAVFNLLPGLPLDGGAAVQSAVWGATGRRDRGLLVAGWIGRAVAVLVVLWVLGRPLLAGTLPDLFDLFIGVVMGWILWTGASAAIARAPLEQLVHTVRVADVAQPAVVLPSETPLATARTRPGIVVCPDEHGRPTLVLTGVEGPVDPQVPLSALVTRVPDGNVVEVGPDDLLVPVLQAMSSTQVPIVVLTRDGGRVWAVTSAGHVDAVAKRSSART</sequence>
<evidence type="ECO:0000256" key="3">
    <source>
        <dbReference type="ARBA" id="ARBA00007931"/>
    </source>
</evidence>
<comment type="similarity">
    <text evidence="3">Belongs to the peptidase M50B family.</text>
</comment>
<dbReference type="PANTHER" id="PTHR39188:SF3">
    <property type="entry name" value="STAGE IV SPORULATION PROTEIN FB"/>
    <property type="match status" value="1"/>
</dbReference>
<comment type="subcellular location">
    <subcellularLocation>
        <location evidence="2">Membrane</location>
        <topology evidence="2">Multi-pass membrane protein</topology>
    </subcellularLocation>
</comment>
<evidence type="ECO:0000256" key="9">
    <source>
        <dbReference type="ARBA" id="ARBA00022989"/>
    </source>
</evidence>
<reference evidence="14" key="1">
    <citation type="submission" date="2021-04" db="EMBL/GenBank/DDBJ databases">
        <title>Phycicoccus avicenniae sp. nov., a novel endophytic actinomycetes isolated from branch of Avicennia mariana.</title>
        <authorList>
            <person name="Tuo L."/>
        </authorList>
    </citation>
    <scope>NUCLEOTIDE SEQUENCE</scope>
    <source>
        <strain evidence="14">BSK3Z-2</strain>
    </source>
</reference>
<feature type="transmembrane region" description="Helical" evidence="12">
    <location>
        <begin position="139"/>
        <end position="162"/>
    </location>
</feature>
<keyword evidence="4 14" id="KW-0645">Protease</keyword>
<evidence type="ECO:0000313" key="15">
    <source>
        <dbReference type="Proteomes" id="UP000677016"/>
    </source>
</evidence>
<dbReference type="PANTHER" id="PTHR39188">
    <property type="entry name" value="MEMBRANE-ASSOCIATED ZINC METALLOPROTEASE M50B"/>
    <property type="match status" value="1"/>
</dbReference>
<keyword evidence="11 12" id="KW-0472">Membrane</keyword>
<evidence type="ECO:0000313" key="14">
    <source>
        <dbReference type="EMBL" id="MBR7742285.1"/>
    </source>
</evidence>
<accession>A0A941D5J5</accession>
<dbReference type="GO" id="GO:0016020">
    <property type="term" value="C:membrane"/>
    <property type="evidence" value="ECO:0007669"/>
    <property type="project" value="UniProtKB-SubCell"/>
</dbReference>
<dbReference type="GO" id="GO:0008237">
    <property type="term" value="F:metallopeptidase activity"/>
    <property type="evidence" value="ECO:0007669"/>
    <property type="project" value="UniProtKB-KW"/>
</dbReference>
<dbReference type="GO" id="GO:0046872">
    <property type="term" value="F:metal ion binding"/>
    <property type="evidence" value="ECO:0007669"/>
    <property type="project" value="UniProtKB-KW"/>
</dbReference>
<organism evidence="14 15">
    <name type="scientific">Phycicoccus avicenniae</name>
    <dbReference type="NCBI Taxonomy" id="2828860"/>
    <lineage>
        <taxon>Bacteria</taxon>
        <taxon>Bacillati</taxon>
        <taxon>Actinomycetota</taxon>
        <taxon>Actinomycetes</taxon>
        <taxon>Micrococcales</taxon>
        <taxon>Intrasporangiaceae</taxon>
        <taxon>Phycicoccus</taxon>
    </lineage>
</organism>
<protein>
    <submittedName>
        <fullName evidence="14">Site-2 protease family protein</fullName>
    </submittedName>
</protein>
<evidence type="ECO:0000256" key="7">
    <source>
        <dbReference type="ARBA" id="ARBA00022801"/>
    </source>
</evidence>
<feature type="transmembrane region" description="Helical" evidence="12">
    <location>
        <begin position="183"/>
        <end position="202"/>
    </location>
</feature>
<dbReference type="EMBL" id="JAGSNF010000003">
    <property type="protein sequence ID" value="MBR7742285.1"/>
    <property type="molecule type" value="Genomic_DNA"/>
</dbReference>
<feature type="transmembrane region" description="Helical" evidence="12">
    <location>
        <begin position="110"/>
        <end position="133"/>
    </location>
</feature>
<keyword evidence="9 12" id="KW-1133">Transmembrane helix</keyword>
<proteinExistence type="inferred from homology"/>
<dbReference type="InterPro" id="IPR008915">
    <property type="entry name" value="Peptidase_M50"/>
</dbReference>
<dbReference type="RefSeq" id="WP_211601436.1">
    <property type="nucleotide sequence ID" value="NZ_JAGSNF010000003.1"/>
</dbReference>
<evidence type="ECO:0000256" key="6">
    <source>
        <dbReference type="ARBA" id="ARBA00022723"/>
    </source>
</evidence>
<evidence type="ECO:0000256" key="10">
    <source>
        <dbReference type="ARBA" id="ARBA00023049"/>
    </source>
</evidence>
<comment type="cofactor">
    <cofactor evidence="1">
        <name>Zn(2+)</name>
        <dbReference type="ChEBI" id="CHEBI:29105"/>
    </cofactor>
</comment>